<organism evidence="1 2">
    <name type="scientific">Heterostelium pallidum (strain ATCC 26659 / Pp 5 / PN500)</name>
    <name type="common">Cellular slime mold</name>
    <name type="synonym">Polysphondylium pallidum</name>
    <dbReference type="NCBI Taxonomy" id="670386"/>
    <lineage>
        <taxon>Eukaryota</taxon>
        <taxon>Amoebozoa</taxon>
        <taxon>Evosea</taxon>
        <taxon>Eumycetozoa</taxon>
        <taxon>Dictyostelia</taxon>
        <taxon>Acytosteliales</taxon>
        <taxon>Acytosteliaceae</taxon>
        <taxon>Heterostelium</taxon>
    </lineage>
</organism>
<dbReference type="InParanoid" id="D3BTJ8"/>
<dbReference type="InterPro" id="IPR008615">
    <property type="entry name" value="FNIP"/>
</dbReference>
<dbReference type="Pfam" id="PF05725">
    <property type="entry name" value="FNIP"/>
    <property type="match status" value="1"/>
</dbReference>
<dbReference type="RefSeq" id="XP_020427549.1">
    <property type="nucleotide sequence ID" value="XM_020582246.1"/>
</dbReference>
<evidence type="ECO:0000313" key="1">
    <source>
        <dbReference type="EMBL" id="EFA75415.1"/>
    </source>
</evidence>
<sequence>MALPVNLQHLSLGEVFSGKVVGLPKSLKSISICGTSMLTPTSFPKSIESINFRDYYKLIAPNQWPPSLKSLTIEKEFLRPNYLSTLPLSVTSITLIDSGKQLRRLTEKSFLIFLENFIKTSTNSFLLYLKKSE</sequence>
<proteinExistence type="predicted"/>
<dbReference type="AlphaFoldDB" id="D3BTJ8"/>
<protein>
    <submittedName>
        <fullName evidence="1">Uncharacterized protein</fullName>
    </submittedName>
</protein>
<comment type="caution">
    <text evidence="1">The sequence shown here is derived from an EMBL/GenBank/DDBJ whole genome shotgun (WGS) entry which is preliminary data.</text>
</comment>
<accession>D3BTJ8</accession>
<evidence type="ECO:0000313" key="2">
    <source>
        <dbReference type="Proteomes" id="UP000001396"/>
    </source>
</evidence>
<dbReference type="GeneID" id="31366962"/>
<dbReference type="EMBL" id="ADBJ01000056">
    <property type="protein sequence ID" value="EFA75415.1"/>
    <property type="molecule type" value="Genomic_DNA"/>
</dbReference>
<reference evidence="1 2" key="1">
    <citation type="journal article" date="2011" name="Genome Res.">
        <title>Phylogeny-wide analysis of social amoeba genomes highlights ancient origins for complex intercellular communication.</title>
        <authorList>
            <person name="Heidel A.J."/>
            <person name="Lawal H.M."/>
            <person name="Felder M."/>
            <person name="Schilde C."/>
            <person name="Helps N.R."/>
            <person name="Tunggal B."/>
            <person name="Rivero F."/>
            <person name="John U."/>
            <person name="Schleicher M."/>
            <person name="Eichinger L."/>
            <person name="Platzer M."/>
            <person name="Noegel A.A."/>
            <person name="Schaap P."/>
            <person name="Gloeckner G."/>
        </authorList>
    </citation>
    <scope>NUCLEOTIDE SEQUENCE [LARGE SCALE GENOMIC DNA]</scope>
    <source>
        <strain evidence="2">ATCC 26659 / Pp 5 / PN500</strain>
    </source>
</reference>
<name>D3BTJ8_HETP5</name>
<dbReference type="Proteomes" id="UP000001396">
    <property type="component" value="Unassembled WGS sequence"/>
</dbReference>
<keyword evidence="2" id="KW-1185">Reference proteome</keyword>
<gene>
    <name evidence="1" type="ORF">PPL_11494</name>
</gene>